<evidence type="ECO:0000313" key="1">
    <source>
        <dbReference type="EMBL" id="OAQ21419.1"/>
    </source>
</evidence>
<dbReference type="InterPro" id="IPR052341">
    <property type="entry name" value="LOG_family_nucleotidases"/>
</dbReference>
<dbReference type="Pfam" id="PF18306">
    <property type="entry name" value="LDcluster4"/>
    <property type="match status" value="1"/>
</dbReference>
<dbReference type="EMBL" id="LWLG01000002">
    <property type="protein sequence ID" value="OAQ21419.1"/>
    <property type="molecule type" value="Genomic_DNA"/>
</dbReference>
<dbReference type="GO" id="GO:0005829">
    <property type="term" value="C:cytosol"/>
    <property type="evidence" value="ECO:0007669"/>
    <property type="project" value="TreeGrafter"/>
</dbReference>
<gene>
    <name evidence="1" type="ORF">TDIS_0640</name>
</gene>
<dbReference type="RefSeq" id="WP_068669223.1">
    <property type="nucleotide sequence ID" value="NZ_LWLG01000002.1"/>
</dbReference>
<dbReference type="PANTHER" id="PTHR43393:SF3">
    <property type="entry name" value="LYSINE DECARBOXYLASE-LIKE PROTEIN"/>
    <property type="match status" value="1"/>
</dbReference>
<dbReference type="PATRIC" id="fig|999894.6.peg.639"/>
<dbReference type="OrthoDB" id="9794039at2"/>
<dbReference type="STRING" id="999894.TDIS_0640"/>
<organism evidence="1 2">
    <name type="scientific">Thermosulfurimonas dismutans</name>
    <dbReference type="NCBI Taxonomy" id="999894"/>
    <lineage>
        <taxon>Bacteria</taxon>
        <taxon>Pseudomonadati</taxon>
        <taxon>Thermodesulfobacteriota</taxon>
        <taxon>Thermodesulfobacteria</taxon>
        <taxon>Thermodesulfobacteriales</taxon>
        <taxon>Thermodesulfobacteriaceae</taxon>
        <taxon>Thermosulfurimonas</taxon>
    </lineage>
</organism>
<evidence type="ECO:0008006" key="3">
    <source>
        <dbReference type="Google" id="ProtNLM"/>
    </source>
</evidence>
<name>A0A179D6Q9_9BACT</name>
<dbReference type="NCBIfam" id="TIGR00725">
    <property type="entry name" value="TIGR00725 family protein"/>
    <property type="match status" value="1"/>
</dbReference>
<proteinExistence type="predicted"/>
<dbReference type="InterPro" id="IPR005268">
    <property type="entry name" value="CHP00725"/>
</dbReference>
<evidence type="ECO:0000313" key="2">
    <source>
        <dbReference type="Proteomes" id="UP000078390"/>
    </source>
</evidence>
<protein>
    <recommendedName>
        <fullName evidence="3">TIGR00725 family protein</fullName>
    </recommendedName>
</protein>
<dbReference type="AlphaFoldDB" id="A0A179D6Q9"/>
<dbReference type="Proteomes" id="UP000078390">
    <property type="component" value="Unassembled WGS sequence"/>
</dbReference>
<comment type="caution">
    <text evidence="1">The sequence shown here is derived from an EMBL/GenBank/DDBJ whole genome shotgun (WGS) entry which is preliminary data.</text>
</comment>
<dbReference type="InterPro" id="IPR041164">
    <property type="entry name" value="LDcluster4"/>
</dbReference>
<reference evidence="1 2" key="1">
    <citation type="submission" date="2016-04" db="EMBL/GenBank/DDBJ databases">
        <title>Genome analysis of Thermosulfurimonas dismutans, the first thermophilic sulfur-disproportionating bacterium of the phylum Thermodesulfobacteria.</title>
        <authorList>
            <person name="Mardanov A.V."/>
            <person name="Beletsky A.V."/>
            <person name="Kadnikov V.V."/>
            <person name="Slobodkin A.I."/>
            <person name="Ravin N.V."/>
        </authorList>
    </citation>
    <scope>NUCLEOTIDE SEQUENCE [LARGE SCALE GENOMIC DNA]</scope>
    <source>
        <strain evidence="1 2">S95</strain>
    </source>
</reference>
<dbReference type="SUPFAM" id="SSF102405">
    <property type="entry name" value="MCP/YpsA-like"/>
    <property type="match status" value="1"/>
</dbReference>
<sequence>MDLRTRRKIGVIGTGIADQKVYARAYEVGRLLAERGAVVFCGGLGGVMEAAAKGAVEAGAVTVGILPGNKAEEANPYIQIPIVTDMGHARNVILVRSVEGVIAVSGGYGTLSEIALALKMWKPVVGLETWPDIEGVVYTETPEEAVDSLFQLLEGND</sequence>
<dbReference type="PANTHER" id="PTHR43393">
    <property type="entry name" value="CYTOKININ RIBOSIDE 5'-MONOPHOSPHATE PHOSPHORIBOHYDROLASE"/>
    <property type="match status" value="1"/>
</dbReference>
<keyword evidence="2" id="KW-1185">Reference proteome</keyword>
<accession>A0A179D6Q9</accession>
<dbReference type="Gene3D" id="3.40.50.450">
    <property type="match status" value="1"/>
</dbReference>